<sequence>MGNGMPMIPPIGAPLRVRVVGETSEHSYKSRVADLDQDFLYADVPVHQGTGREMDVHVDTTLVIEYAASENDVYQYASKILGLSYIPTPAVRLVHPLKCGELVRIQRREYFRVSLDAQVAVTCLRTGQTHVAQAVDISGGGLAVRTREAVDIQYRDRTLVDVTLPYTSYRLHVACQVVRVEAESIGQTISMQFVDIPERVRDQVVRYTFLRQRALRSR</sequence>
<dbReference type="Gene3D" id="2.40.10.220">
    <property type="entry name" value="predicted glycosyltransferase like domains"/>
    <property type="match status" value="1"/>
</dbReference>
<dbReference type="InterPro" id="IPR009875">
    <property type="entry name" value="PilZ_domain"/>
</dbReference>
<dbReference type="STRING" id="252246.SAMN05421799_1089"/>
<evidence type="ECO:0000259" key="1">
    <source>
        <dbReference type="Pfam" id="PF07238"/>
    </source>
</evidence>
<gene>
    <name evidence="3" type="ORF">SAMN05421799_1089</name>
</gene>
<dbReference type="Proteomes" id="UP000186156">
    <property type="component" value="Unassembled WGS sequence"/>
</dbReference>
<dbReference type="GO" id="GO:0035438">
    <property type="term" value="F:cyclic-di-GMP binding"/>
    <property type="evidence" value="ECO:0007669"/>
    <property type="project" value="InterPro"/>
</dbReference>
<accession>A0A1N7NC65</accession>
<dbReference type="Pfam" id="PF07238">
    <property type="entry name" value="PilZ"/>
    <property type="match status" value="1"/>
</dbReference>
<feature type="domain" description="PilZ" evidence="1">
    <location>
        <begin position="106"/>
        <end position="209"/>
    </location>
</feature>
<dbReference type="Pfam" id="PF12945">
    <property type="entry name" value="PilZNR"/>
    <property type="match status" value="1"/>
</dbReference>
<organism evidence="3 4">
    <name type="scientific">Alicyclobacillus vulcanalis</name>
    <dbReference type="NCBI Taxonomy" id="252246"/>
    <lineage>
        <taxon>Bacteria</taxon>
        <taxon>Bacillati</taxon>
        <taxon>Bacillota</taxon>
        <taxon>Bacilli</taxon>
        <taxon>Bacillales</taxon>
        <taxon>Alicyclobacillaceae</taxon>
        <taxon>Alicyclobacillus</taxon>
    </lineage>
</organism>
<keyword evidence="3" id="KW-0969">Cilium</keyword>
<feature type="domain" description="Type III secretion system flagellar brake protein YcgR PilZN" evidence="2">
    <location>
        <begin position="11"/>
        <end position="96"/>
    </location>
</feature>
<evidence type="ECO:0000259" key="2">
    <source>
        <dbReference type="Pfam" id="PF12945"/>
    </source>
</evidence>
<dbReference type="EMBL" id="FTOO01000008">
    <property type="protein sequence ID" value="SIS95880.1"/>
    <property type="molecule type" value="Genomic_DNA"/>
</dbReference>
<reference evidence="4" key="1">
    <citation type="submission" date="2017-01" db="EMBL/GenBank/DDBJ databases">
        <authorList>
            <person name="Varghese N."/>
            <person name="Submissions S."/>
        </authorList>
    </citation>
    <scope>NUCLEOTIDE SEQUENCE [LARGE SCALE GENOMIC DNA]</scope>
    <source>
        <strain evidence="4">DSM 16176</strain>
    </source>
</reference>
<evidence type="ECO:0000313" key="3">
    <source>
        <dbReference type="EMBL" id="SIS95880.1"/>
    </source>
</evidence>
<evidence type="ECO:0000313" key="4">
    <source>
        <dbReference type="Proteomes" id="UP000186156"/>
    </source>
</evidence>
<keyword evidence="3" id="KW-0966">Cell projection</keyword>
<dbReference type="InterPro" id="IPR009926">
    <property type="entry name" value="T3SS_YcgR_PilZN"/>
</dbReference>
<dbReference type="SUPFAM" id="SSF141371">
    <property type="entry name" value="PilZ domain-like"/>
    <property type="match status" value="1"/>
</dbReference>
<keyword evidence="3" id="KW-0282">Flagellum</keyword>
<dbReference type="OrthoDB" id="1951449at2"/>
<keyword evidence="4" id="KW-1185">Reference proteome</keyword>
<dbReference type="AlphaFoldDB" id="A0A1N7NC65"/>
<protein>
    <submittedName>
        <fullName evidence="3">C-di-GMP-binding flagellar brake protein YcgR, contains PilZNR and PilZ domains</fullName>
    </submittedName>
</protein>
<proteinExistence type="predicted"/>
<name>A0A1N7NC65_9BACL</name>